<reference evidence="13" key="1">
    <citation type="submission" date="2020-03" db="EMBL/GenBank/DDBJ databases">
        <title>Solimonas marina sp. nov., isolated from deep seawater of the Pacific Ocean.</title>
        <authorList>
            <person name="Liu X."/>
            <person name="Lai Q."/>
            <person name="Sun F."/>
            <person name="Gai Y."/>
            <person name="Li G."/>
            <person name="Shao Z."/>
        </authorList>
    </citation>
    <scope>NUCLEOTIDE SEQUENCE</scope>
    <source>
        <strain evidence="13">C16B3</strain>
    </source>
</reference>
<organism evidence="13 14">
    <name type="scientific">Solimonas marina</name>
    <dbReference type="NCBI Taxonomy" id="2714601"/>
    <lineage>
        <taxon>Bacteria</taxon>
        <taxon>Pseudomonadati</taxon>
        <taxon>Pseudomonadota</taxon>
        <taxon>Gammaproteobacteria</taxon>
        <taxon>Nevskiales</taxon>
        <taxon>Nevskiaceae</taxon>
        <taxon>Solimonas</taxon>
    </lineage>
</organism>
<keyword evidence="11" id="KW-0448">Lipopolysaccharide biosynthesis</keyword>
<feature type="binding site" evidence="12">
    <location>
        <position position="115"/>
    </location>
    <ligand>
        <name>Mg(2+)</name>
        <dbReference type="ChEBI" id="CHEBI:18420"/>
    </ligand>
</feature>
<dbReference type="EC" id="3.1.3.45" evidence="5 11"/>
<name>A0A969WBD8_9GAMM</name>
<keyword evidence="9 11" id="KW-0460">Magnesium</keyword>
<comment type="cofactor">
    <cofactor evidence="2 11 12">
        <name>Mg(2+)</name>
        <dbReference type="ChEBI" id="CHEBI:18420"/>
    </cofactor>
</comment>
<evidence type="ECO:0000256" key="1">
    <source>
        <dbReference type="ARBA" id="ARBA00000898"/>
    </source>
</evidence>
<feature type="binding site" evidence="12">
    <location>
        <position position="24"/>
    </location>
    <ligand>
        <name>substrate</name>
    </ligand>
</feature>
<dbReference type="SUPFAM" id="SSF56784">
    <property type="entry name" value="HAD-like"/>
    <property type="match status" value="1"/>
</dbReference>
<evidence type="ECO:0000256" key="10">
    <source>
        <dbReference type="ARBA" id="ARBA00031051"/>
    </source>
</evidence>
<dbReference type="GO" id="GO:0009103">
    <property type="term" value="P:lipopolysaccharide biosynthetic process"/>
    <property type="evidence" value="ECO:0007669"/>
    <property type="project" value="UniProtKB-UniRule"/>
</dbReference>
<evidence type="ECO:0000256" key="11">
    <source>
        <dbReference type="PIRNR" id="PIRNR006118"/>
    </source>
</evidence>
<evidence type="ECO:0000256" key="8">
    <source>
        <dbReference type="ARBA" id="ARBA00022801"/>
    </source>
</evidence>
<keyword evidence="8 11" id="KW-0378">Hydrolase</keyword>
<comment type="subunit">
    <text evidence="4 11">Homotetramer.</text>
</comment>
<keyword evidence="14" id="KW-1185">Reference proteome</keyword>
<dbReference type="InterPro" id="IPR036412">
    <property type="entry name" value="HAD-like_sf"/>
</dbReference>
<dbReference type="GO" id="GO:0008781">
    <property type="term" value="F:N-acylneuraminate cytidylyltransferase activity"/>
    <property type="evidence" value="ECO:0007669"/>
    <property type="project" value="TreeGrafter"/>
</dbReference>
<proteinExistence type="inferred from homology"/>
<dbReference type="PANTHER" id="PTHR21485">
    <property type="entry name" value="HAD SUPERFAMILY MEMBERS CMAS AND KDSC"/>
    <property type="match status" value="1"/>
</dbReference>
<dbReference type="SFLD" id="SFLDG01138">
    <property type="entry name" value="C1.6.2:_Deoxy-d-mannose-octulo"/>
    <property type="match status" value="1"/>
</dbReference>
<evidence type="ECO:0000256" key="2">
    <source>
        <dbReference type="ARBA" id="ARBA00001946"/>
    </source>
</evidence>
<comment type="function">
    <text evidence="11">Catalyzes the hydrolysis of 3-deoxy-D-manno-octulosonate 8-phosphate (KDO 8-P) to 3-deoxy-D-manno-octulosonate (KDO) and inorganic phosphate.</text>
</comment>
<evidence type="ECO:0000313" key="14">
    <source>
        <dbReference type="Proteomes" id="UP000653472"/>
    </source>
</evidence>
<dbReference type="RefSeq" id="WP_168148225.1">
    <property type="nucleotide sequence ID" value="NZ_JAAVXB010000005.1"/>
</dbReference>
<comment type="caution">
    <text evidence="13">The sequence shown here is derived from an EMBL/GenBank/DDBJ whole genome shotgun (WGS) entry which is preliminary data.</text>
</comment>
<dbReference type="AlphaFoldDB" id="A0A969WBD8"/>
<dbReference type="GO" id="GO:0046872">
    <property type="term" value="F:metal ion binding"/>
    <property type="evidence" value="ECO:0007669"/>
    <property type="project" value="UniProtKB-UniRule"/>
</dbReference>
<dbReference type="FunFam" id="3.40.50.1000:FF:000029">
    <property type="entry name" value="3-deoxy-D-manno-octulosonate 8-phosphate phosphatase KdsC"/>
    <property type="match status" value="1"/>
</dbReference>
<dbReference type="SFLD" id="SFLDG01136">
    <property type="entry name" value="C1.6:_Phosphoserine_Phosphatas"/>
    <property type="match status" value="1"/>
</dbReference>
<evidence type="ECO:0000256" key="4">
    <source>
        <dbReference type="ARBA" id="ARBA00011881"/>
    </source>
</evidence>
<evidence type="ECO:0000256" key="12">
    <source>
        <dbReference type="PIRSR" id="PIRSR006118-2"/>
    </source>
</evidence>
<dbReference type="CDD" id="cd01630">
    <property type="entry name" value="HAD_KDO-like"/>
    <property type="match status" value="1"/>
</dbReference>
<sequence length="170" mass="18754">MALLDSSELVWRARDIRCLFLDIDGVLTDGKLYLGPNGEETKTNYVRDGLGIKMMLKAGLHVAVISGRPSETMRQRLSWLGVQHIALDTEDKLPAYLRICDELRLNDQQCAHMGDDVPDLPLMQRVSLALSVADAHPKALNAAHWVSRYNGGHGAVREAIDLILDAQGLA</sequence>
<dbReference type="PIRSF" id="PIRSF006118">
    <property type="entry name" value="KDO8-P_Ptase"/>
    <property type="match status" value="1"/>
</dbReference>
<comment type="catalytic activity">
    <reaction evidence="1 11">
        <text>3-deoxy-alpha-D-manno-2-octulosonate-8-phosphate + H2O = 3-deoxy-alpha-D-manno-oct-2-ulosonate + phosphate</text>
        <dbReference type="Rhea" id="RHEA:11500"/>
        <dbReference type="ChEBI" id="CHEBI:15377"/>
        <dbReference type="ChEBI" id="CHEBI:43474"/>
        <dbReference type="ChEBI" id="CHEBI:85985"/>
        <dbReference type="ChEBI" id="CHEBI:85986"/>
        <dbReference type="EC" id="3.1.3.45"/>
    </reaction>
</comment>
<evidence type="ECO:0000256" key="6">
    <source>
        <dbReference type="ARBA" id="ARBA00020092"/>
    </source>
</evidence>
<comment type="similarity">
    <text evidence="3 11">Belongs to the KdsC family.</text>
</comment>
<evidence type="ECO:0000313" key="13">
    <source>
        <dbReference type="EMBL" id="NKF22908.1"/>
    </source>
</evidence>
<dbReference type="InterPro" id="IPR023214">
    <property type="entry name" value="HAD_sf"/>
</dbReference>
<evidence type="ECO:0000256" key="7">
    <source>
        <dbReference type="ARBA" id="ARBA00022723"/>
    </source>
</evidence>
<dbReference type="GO" id="GO:0019143">
    <property type="term" value="F:3-deoxy-manno-octulosonate-8-phosphatase activity"/>
    <property type="evidence" value="ECO:0007669"/>
    <property type="project" value="UniProtKB-UniRule"/>
</dbReference>
<evidence type="ECO:0000256" key="3">
    <source>
        <dbReference type="ARBA" id="ARBA00005893"/>
    </source>
</evidence>
<keyword evidence="7 11" id="KW-0479">Metal-binding</keyword>
<dbReference type="PANTHER" id="PTHR21485:SF3">
    <property type="entry name" value="N-ACYLNEURAMINATE CYTIDYLYLTRANSFERASE"/>
    <property type="match status" value="1"/>
</dbReference>
<dbReference type="NCBIfam" id="TIGR01670">
    <property type="entry name" value="KdsC-phosphatas"/>
    <property type="match status" value="1"/>
</dbReference>
<feature type="binding site" evidence="12">
    <location>
        <position position="22"/>
    </location>
    <ligand>
        <name>Mg(2+)</name>
        <dbReference type="ChEBI" id="CHEBI:18420"/>
    </ligand>
</feature>
<dbReference type="Gene3D" id="3.40.50.1000">
    <property type="entry name" value="HAD superfamily/HAD-like"/>
    <property type="match status" value="1"/>
</dbReference>
<dbReference type="InterPro" id="IPR010023">
    <property type="entry name" value="KdsC_fam"/>
</dbReference>
<dbReference type="InterPro" id="IPR050793">
    <property type="entry name" value="CMP-NeuNAc_synthase"/>
</dbReference>
<evidence type="ECO:0000256" key="9">
    <source>
        <dbReference type="ARBA" id="ARBA00022842"/>
    </source>
</evidence>
<gene>
    <name evidence="13" type="ORF">G7Y82_11310</name>
</gene>
<accession>A0A969WBD8</accession>
<evidence type="ECO:0000256" key="5">
    <source>
        <dbReference type="ARBA" id="ARBA00013066"/>
    </source>
</evidence>
<dbReference type="Proteomes" id="UP000653472">
    <property type="component" value="Unassembled WGS sequence"/>
</dbReference>
<protein>
    <recommendedName>
        <fullName evidence="6 11">3-deoxy-D-manno-octulosonate 8-phosphate phosphatase KdsC</fullName>
        <ecNumber evidence="5 11">3.1.3.45</ecNumber>
    </recommendedName>
    <alternativeName>
        <fullName evidence="10 11">KDO 8-P phosphatase</fullName>
    </alternativeName>
</protein>
<dbReference type="EMBL" id="JAAVXB010000005">
    <property type="protein sequence ID" value="NKF22908.1"/>
    <property type="molecule type" value="Genomic_DNA"/>
</dbReference>
<dbReference type="SFLD" id="SFLDS00003">
    <property type="entry name" value="Haloacid_Dehalogenase"/>
    <property type="match status" value="1"/>
</dbReference>
<dbReference type="Pfam" id="PF08282">
    <property type="entry name" value="Hydrolase_3"/>
    <property type="match status" value="1"/>
</dbReference>